<evidence type="ECO:0000313" key="2">
    <source>
        <dbReference type="Proteomes" id="UP001175228"/>
    </source>
</evidence>
<protein>
    <submittedName>
        <fullName evidence="1">Uncharacterized protein</fullName>
    </submittedName>
</protein>
<dbReference type="Proteomes" id="UP001175228">
    <property type="component" value="Unassembled WGS sequence"/>
</dbReference>
<keyword evidence="2" id="KW-1185">Reference proteome</keyword>
<organism evidence="1 2">
    <name type="scientific">Armillaria luteobubalina</name>
    <dbReference type="NCBI Taxonomy" id="153913"/>
    <lineage>
        <taxon>Eukaryota</taxon>
        <taxon>Fungi</taxon>
        <taxon>Dikarya</taxon>
        <taxon>Basidiomycota</taxon>
        <taxon>Agaricomycotina</taxon>
        <taxon>Agaricomycetes</taxon>
        <taxon>Agaricomycetidae</taxon>
        <taxon>Agaricales</taxon>
        <taxon>Marasmiineae</taxon>
        <taxon>Physalacriaceae</taxon>
        <taxon>Armillaria</taxon>
    </lineage>
</organism>
<sequence length="187" mass="21071">MFFLLLSLGAVRCYFLHRRRHTPLPNPRAILQYLQIRPSSQRSPIHKQRSRALPVPTSVDVLRPTSVNSGVVNSDFDVEEALPIANLPGTRTELVTTPPLSWASDRTTFGSDTARSESPRPENCQILAEEPTPHAGTSILAPRARNDEMAEEIIRLRTQIQQLIVDRVSGWDEDREMDPPPAYVRDV</sequence>
<dbReference type="EMBL" id="JAUEPU010000032">
    <property type="protein sequence ID" value="KAK0491870.1"/>
    <property type="molecule type" value="Genomic_DNA"/>
</dbReference>
<comment type="caution">
    <text evidence="1">The sequence shown here is derived from an EMBL/GenBank/DDBJ whole genome shotgun (WGS) entry which is preliminary data.</text>
</comment>
<proteinExistence type="predicted"/>
<reference evidence="1" key="1">
    <citation type="submission" date="2023-06" db="EMBL/GenBank/DDBJ databases">
        <authorList>
            <consortium name="Lawrence Berkeley National Laboratory"/>
            <person name="Ahrendt S."/>
            <person name="Sahu N."/>
            <person name="Indic B."/>
            <person name="Wong-Bajracharya J."/>
            <person name="Merenyi Z."/>
            <person name="Ke H.-M."/>
            <person name="Monk M."/>
            <person name="Kocsube S."/>
            <person name="Drula E."/>
            <person name="Lipzen A."/>
            <person name="Balint B."/>
            <person name="Henrissat B."/>
            <person name="Andreopoulos B."/>
            <person name="Martin F.M."/>
            <person name="Harder C.B."/>
            <person name="Rigling D."/>
            <person name="Ford K.L."/>
            <person name="Foster G.D."/>
            <person name="Pangilinan J."/>
            <person name="Papanicolaou A."/>
            <person name="Barry K."/>
            <person name="LaButti K."/>
            <person name="Viragh M."/>
            <person name="Koriabine M."/>
            <person name="Yan M."/>
            <person name="Riley R."/>
            <person name="Champramary S."/>
            <person name="Plett K.L."/>
            <person name="Tsai I.J."/>
            <person name="Slot J."/>
            <person name="Sipos G."/>
            <person name="Plett J."/>
            <person name="Nagy L.G."/>
            <person name="Grigoriev I.V."/>
        </authorList>
    </citation>
    <scope>NUCLEOTIDE SEQUENCE</scope>
    <source>
        <strain evidence="1">HWK02</strain>
    </source>
</reference>
<name>A0AA39PXK7_9AGAR</name>
<evidence type="ECO:0000313" key="1">
    <source>
        <dbReference type="EMBL" id="KAK0491870.1"/>
    </source>
</evidence>
<gene>
    <name evidence="1" type="ORF">EDD18DRAFT_1185202</name>
</gene>
<accession>A0AA39PXK7</accession>
<dbReference type="AlphaFoldDB" id="A0AA39PXK7"/>